<dbReference type="Proteomes" id="UP000789901">
    <property type="component" value="Unassembled WGS sequence"/>
</dbReference>
<evidence type="ECO:0000313" key="1">
    <source>
        <dbReference type="EMBL" id="CAG8780836.1"/>
    </source>
</evidence>
<evidence type="ECO:0000313" key="2">
    <source>
        <dbReference type="Proteomes" id="UP000789901"/>
    </source>
</evidence>
<name>A0ABN7VKE7_GIGMA</name>
<comment type="caution">
    <text evidence="1">The sequence shown here is derived from an EMBL/GenBank/DDBJ whole genome shotgun (WGS) entry which is preliminary data.</text>
</comment>
<dbReference type="EMBL" id="CAJVQB010016641">
    <property type="protein sequence ID" value="CAG8780836.1"/>
    <property type="molecule type" value="Genomic_DNA"/>
</dbReference>
<reference evidence="1 2" key="1">
    <citation type="submission" date="2021-06" db="EMBL/GenBank/DDBJ databases">
        <authorList>
            <person name="Kallberg Y."/>
            <person name="Tangrot J."/>
            <person name="Rosling A."/>
        </authorList>
    </citation>
    <scope>NUCLEOTIDE SEQUENCE [LARGE SCALE GENOMIC DNA]</scope>
    <source>
        <strain evidence="1 2">120-4 pot B 10/14</strain>
    </source>
</reference>
<organism evidence="1 2">
    <name type="scientific">Gigaspora margarita</name>
    <dbReference type="NCBI Taxonomy" id="4874"/>
    <lineage>
        <taxon>Eukaryota</taxon>
        <taxon>Fungi</taxon>
        <taxon>Fungi incertae sedis</taxon>
        <taxon>Mucoromycota</taxon>
        <taxon>Glomeromycotina</taxon>
        <taxon>Glomeromycetes</taxon>
        <taxon>Diversisporales</taxon>
        <taxon>Gigasporaceae</taxon>
        <taxon>Gigaspora</taxon>
    </lineage>
</organism>
<accession>A0ABN7VKE7</accession>
<protein>
    <submittedName>
        <fullName evidence="1">45583_t:CDS:1</fullName>
    </submittedName>
</protein>
<gene>
    <name evidence="1" type="ORF">GMARGA_LOCUS19706</name>
</gene>
<keyword evidence="2" id="KW-1185">Reference proteome</keyword>
<sequence length="123" mass="14106">MSTLSGKLARIVLPINHFGNHFNSQGRTIDTELATQNFRHASTMLCDIWCHDPIFGKYVNATYVDEATDPFINLEFLFDGFLPPVTKARDSHYINPIHLQYSDKFKIPDYDAHCPSISQTTYH</sequence>
<proteinExistence type="predicted"/>